<keyword evidence="3" id="KW-1185">Reference proteome</keyword>
<dbReference type="PANTHER" id="PTHR35866">
    <property type="entry name" value="PUTATIVE-RELATED"/>
    <property type="match status" value="1"/>
</dbReference>
<protein>
    <recommendedName>
        <fullName evidence="4">YkgJ family cysteine cluster protein</fullName>
    </recommendedName>
</protein>
<accession>A0ABD3PXM7</accession>
<dbReference type="AlphaFoldDB" id="A0ABD3PXM7"/>
<keyword evidence="1" id="KW-0732">Signal</keyword>
<reference evidence="2 3" key="1">
    <citation type="journal article" date="2020" name="G3 (Bethesda)">
        <title>Improved Reference Genome for Cyclotella cryptica CCMP332, a Model for Cell Wall Morphogenesis, Salinity Adaptation, and Lipid Production in Diatoms (Bacillariophyta).</title>
        <authorList>
            <person name="Roberts W.R."/>
            <person name="Downey K.M."/>
            <person name="Ruck E.C."/>
            <person name="Traller J.C."/>
            <person name="Alverson A.J."/>
        </authorList>
    </citation>
    <scope>NUCLEOTIDE SEQUENCE [LARGE SCALE GENOMIC DNA]</scope>
    <source>
        <strain evidence="2 3">CCMP332</strain>
    </source>
</reference>
<dbReference type="InterPro" id="IPR005358">
    <property type="entry name" value="Puta_zinc/iron-chelating_dom"/>
</dbReference>
<gene>
    <name evidence="2" type="ORF">HJC23_001572</name>
</gene>
<feature type="chain" id="PRO_5044830692" description="YkgJ family cysteine cluster protein" evidence="1">
    <location>
        <begin position="23"/>
        <end position="253"/>
    </location>
</feature>
<evidence type="ECO:0000256" key="1">
    <source>
        <dbReference type="SAM" id="SignalP"/>
    </source>
</evidence>
<organism evidence="2 3">
    <name type="scientific">Cyclotella cryptica</name>
    <dbReference type="NCBI Taxonomy" id="29204"/>
    <lineage>
        <taxon>Eukaryota</taxon>
        <taxon>Sar</taxon>
        <taxon>Stramenopiles</taxon>
        <taxon>Ochrophyta</taxon>
        <taxon>Bacillariophyta</taxon>
        <taxon>Coscinodiscophyceae</taxon>
        <taxon>Thalassiosirophycidae</taxon>
        <taxon>Stephanodiscales</taxon>
        <taxon>Stephanodiscaceae</taxon>
        <taxon>Cyclotella</taxon>
    </lineage>
</organism>
<evidence type="ECO:0008006" key="4">
    <source>
        <dbReference type="Google" id="ProtNLM"/>
    </source>
</evidence>
<comment type="caution">
    <text evidence="2">The sequence shown here is derived from an EMBL/GenBank/DDBJ whole genome shotgun (WGS) entry which is preliminary data.</text>
</comment>
<name>A0ABD3PXM7_9STRA</name>
<sequence length="253" mass="28445">MAQRSLLLLPFLLLLLPFTSHSLSNNNSQPPKKPLLRQIRSALAPFTLPWYEQGLHFSCTSCGKCCKVDGDVWLAPEETVRIARYLGYDAGEFRREYVRAEVVPDVGGSGEDKEALSWLCLKRREGACIFLDALGKCSIYDVRPIQCETYPFWPSIVATRGDWEDEAVVPEEGVLREGTSDRYWTAELGGCEGILLDGGQHVKGMDGGNNDGEGVKVEVPIVHREEIVAKMKAAKKHWKRFPVEDIKQSTWYL</sequence>
<evidence type="ECO:0000313" key="3">
    <source>
        <dbReference type="Proteomes" id="UP001516023"/>
    </source>
</evidence>
<dbReference type="Pfam" id="PF03692">
    <property type="entry name" value="CxxCxxCC"/>
    <property type="match status" value="1"/>
</dbReference>
<dbReference type="PANTHER" id="PTHR35866:SF1">
    <property type="entry name" value="YKGJ FAMILY CYSTEINE CLUSTER PROTEIN"/>
    <property type="match status" value="1"/>
</dbReference>
<dbReference type="Proteomes" id="UP001516023">
    <property type="component" value="Unassembled WGS sequence"/>
</dbReference>
<dbReference type="EMBL" id="JABMIG020000102">
    <property type="protein sequence ID" value="KAL3792454.1"/>
    <property type="molecule type" value="Genomic_DNA"/>
</dbReference>
<feature type="signal peptide" evidence="1">
    <location>
        <begin position="1"/>
        <end position="22"/>
    </location>
</feature>
<evidence type="ECO:0000313" key="2">
    <source>
        <dbReference type="EMBL" id="KAL3792454.1"/>
    </source>
</evidence>
<proteinExistence type="predicted"/>